<name>W1YBB5_9ZZZZ</name>
<comment type="caution">
    <text evidence="1">The sequence shown here is derived from an EMBL/GenBank/DDBJ whole genome shotgun (WGS) entry which is preliminary data.</text>
</comment>
<gene>
    <name evidence="1" type="ORF">Q604_UNBC06439G0001</name>
</gene>
<evidence type="ECO:0000313" key="1">
    <source>
        <dbReference type="EMBL" id="ETJ39686.1"/>
    </source>
</evidence>
<reference evidence="1" key="1">
    <citation type="submission" date="2013-12" db="EMBL/GenBank/DDBJ databases">
        <title>A Varibaculum cambriense genome reconstructed from a premature infant gut community with otherwise low bacterial novelty that shifts toward anaerobic metabolism during the third week of life.</title>
        <authorList>
            <person name="Brown C.T."/>
            <person name="Sharon I."/>
            <person name="Thomas B.C."/>
            <person name="Castelle C.J."/>
            <person name="Morowitz M.J."/>
            <person name="Banfield J.F."/>
        </authorList>
    </citation>
    <scope>NUCLEOTIDE SEQUENCE</scope>
</reference>
<proteinExistence type="predicted"/>
<organism evidence="1">
    <name type="scientific">human gut metagenome</name>
    <dbReference type="NCBI Taxonomy" id="408170"/>
    <lineage>
        <taxon>unclassified sequences</taxon>
        <taxon>metagenomes</taxon>
        <taxon>organismal metagenomes</taxon>
    </lineage>
</organism>
<sequence length="40" mass="4401">GRNGLACWPPRPVFDIQGLLEDNDSRGLVNHWSKVLGVPS</sequence>
<feature type="non-terminal residue" evidence="1">
    <location>
        <position position="1"/>
    </location>
</feature>
<protein>
    <submittedName>
        <fullName evidence="1">Uncharacterized protein</fullName>
    </submittedName>
</protein>
<accession>W1YBB5</accession>
<dbReference type="AlphaFoldDB" id="W1YBB5"/>
<dbReference type="EMBL" id="AZMM01006439">
    <property type="protein sequence ID" value="ETJ39686.1"/>
    <property type="molecule type" value="Genomic_DNA"/>
</dbReference>